<dbReference type="EMBL" id="CP092363">
    <property type="protein sequence ID" value="ULN44844.1"/>
    <property type="molecule type" value="Genomic_DNA"/>
</dbReference>
<protein>
    <submittedName>
        <fullName evidence="1">Uncharacterized protein</fullName>
    </submittedName>
</protein>
<dbReference type="Proteomes" id="UP001055337">
    <property type="component" value="Plasmid unnamed"/>
</dbReference>
<name>A0ABY3TTS9_9MYCO</name>
<dbReference type="RefSeq" id="WP_240180797.1">
    <property type="nucleotide sequence ID" value="NZ_CP092363.2"/>
</dbReference>
<organism evidence="1 2">
    <name type="scientific">Mycolicibacterium crocinum</name>
    <dbReference type="NCBI Taxonomy" id="388459"/>
    <lineage>
        <taxon>Bacteria</taxon>
        <taxon>Bacillati</taxon>
        <taxon>Actinomycetota</taxon>
        <taxon>Actinomycetes</taxon>
        <taxon>Mycobacteriales</taxon>
        <taxon>Mycobacteriaceae</taxon>
        <taxon>Mycolicibacterium</taxon>
    </lineage>
</organism>
<accession>A0ABY3TTS9</accession>
<geneLocation type="plasmid" evidence="1 2">
    <name>unnamed</name>
</geneLocation>
<evidence type="ECO:0000313" key="2">
    <source>
        <dbReference type="Proteomes" id="UP001055337"/>
    </source>
</evidence>
<gene>
    <name evidence="1" type="ORF">MI149_29645</name>
</gene>
<keyword evidence="2" id="KW-1185">Reference proteome</keyword>
<evidence type="ECO:0000313" key="1">
    <source>
        <dbReference type="EMBL" id="ULN44844.1"/>
    </source>
</evidence>
<proteinExistence type="predicted"/>
<sequence>MIRQRDEPSVLARVAGLTEQSAGGTHRAAISKSRRKLVVVDTAPTGYTLLLDTTGSYTVRSRRQVGMSTSRHR</sequence>
<reference evidence="1" key="1">
    <citation type="submission" date="2022-08" db="EMBL/GenBank/DDBJ databases">
        <title>Whole genome sequencing of non-tuberculosis mycobacteria type-strains.</title>
        <authorList>
            <person name="Igarashi Y."/>
            <person name="Osugi A."/>
            <person name="Mitarai S."/>
        </authorList>
    </citation>
    <scope>NUCLEOTIDE SEQUENCE</scope>
    <source>
        <strain evidence="1">JCM 16369</strain>
    </source>
</reference>
<keyword evidence="1" id="KW-0614">Plasmid</keyword>